<comment type="caution">
    <text evidence="2">The sequence shown here is derived from an EMBL/GenBank/DDBJ whole genome shotgun (WGS) entry which is preliminary data.</text>
</comment>
<sequence>MDIVKNRELIQAEKMADEGDYKEALEQVLAFEKKNDLSDIDQILSFLLKSSLLINLSQFDEGFKSAEKAYQKSKKLGLDLYSVDASILMGKALTRLQKLDESLDVILQAESLLKSIPKISQKELMQREASLVTVKSYAFFYKGDGDNTLKYMEQSLTLREELGNKKEIIETLSYMGHGYLIYKSDLDLALKFAERCQALVEEVNVKSVRFPLAMNLLNFGNIYSQKGVIDRALKYHKDSFSILEELNDNEYMAATLGNIASIYLEKGEIEQCLETYKNVLKIQEKVGNDWYISLGFLNLIQALVETGDIPQAKSYLEQFQRYHNQVNNDFANNCYRLSLAMVLKTSSRTHDRAKSEELLKQVIEEDIFSNLNLDALIHLCDLFLIELRITNDLEILDDIQPYIDQLLDFAEMNQSYTFLCETYLLQARIALLTYDIKKTRRLLIQAHQIAKRHDLRRLVETILNEHEELIKQLDTWKRLKKMKAPLSERMELSQLNTQIKRMVRKGLSVSIQISEETVTVHKDKKVCLVCKGEALGFTYICKCDVIYCENCARALSDLENVCWVCNTPIDSSKPIKPFLLDEEKIDLKPSDKKLKKSEK</sequence>
<accession>A0A0F9IHS1</accession>
<dbReference type="SUPFAM" id="SSF48452">
    <property type="entry name" value="TPR-like"/>
    <property type="match status" value="2"/>
</dbReference>
<dbReference type="AlphaFoldDB" id="A0A0F9IHS1"/>
<keyword evidence="1" id="KW-0175">Coiled coil</keyword>
<proteinExistence type="predicted"/>
<dbReference type="EMBL" id="LAZR01012390">
    <property type="protein sequence ID" value="KKM27082.1"/>
    <property type="molecule type" value="Genomic_DNA"/>
</dbReference>
<feature type="coiled-coil region" evidence="1">
    <location>
        <begin position="452"/>
        <end position="479"/>
    </location>
</feature>
<evidence type="ECO:0000313" key="2">
    <source>
        <dbReference type="EMBL" id="KKM27082.1"/>
    </source>
</evidence>
<reference evidence="2" key="1">
    <citation type="journal article" date="2015" name="Nature">
        <title>Complex archaea that bridge the gap between prokaryotes and eukaryotes.</title>
        <authorList>
            <person name="Spang A."/>
            <person name="Saw J.H."/>
            <person name="Jorgensen S.L."/>
            <person name="Zaremba-Niedzwiedzka K."/>
            <person name="Martijn J."/>
            <person name="Lind A.E."/>
            <person name="van Eijk R."/>
            <person name="Schleper C."/>
            <person name="Guy L."/>
            <person name="Ettema T.J."/>
        </authorList>
    </citation>
    <scope>NUCLEOTIDE SEQUENCE</scope>
</reference>
<evidence type="ECO:0000256" key="1">
    <source>
        <dbReference type="SAM" id="Coils"/>
    </source>
</evidence>
<dbReference type="PANTHER" id="PTHR19959:SF119">
    <property type="entry name" value="FUNGAL LIPASE-LIKE DOMAIN-CONTAINING PROTEIN"/>
    <property type="match status" value="1"/>
</dbReference>
<dbReference type="SMART" id="SM00028">
    <property type="entry name" value="TPR"/>
    <property type="match status" value="4"/>
</dbReference>
<organism evidence="2">
    <name type="scientific">marine sediment metagenome</name>
    <dbReference type="NCBI Taxonomy" id="412755"/>
    <lineage>
        <taxon>unclassified sequences</taxon>
        <taxon>metagenomes</taxon>
        <taxon>ecological metagenomes</taxon>
    </lineage>
</organism>
<dbReference type="Gene3D" id="1.25.40.10">
    <property type="entry name" value="Tetratricopeptide repeat domain"/>
    <property type="match status" value="2"/>
</dbReference>
<dbReference type="InterPro" id="IPR019734">
    <property type="entry name" value="TPR_rpt"/>
</dbReference>
<name>A0A0F9IHS1_9ZZZZ</name>
<dbReference type="Pfam" id="PF13424">
    <property type="entry name" value="TPR_12"/>
    <property type="match status" value="1"/>
</dbReference>
<gene>
    <name evidence="2" type="ORF">LCGC14_1578300</name>
</gene>
<dbReference type="PROSITE" id="PS50005">
    <property type="entry name" value="TPR"/>
    <property type="match status" value="1"/>
</dbReference>
<protein>
    <submittedName>
        <fullName evidence="2">Uncharacterized protein</fullName>
    </submittedName>
</protein>
<dbReference type="PANTHER" id="PTHR19959">
    <property type="entry name" value="KINESIN LIGHT CHAIN"/>
    <property type="match status" value="1"/>
</dbReference>
<dbReference type="InterPro" id="IPR011990">
    <property type="entry name" value="TPR-like_helical_dom_sf"/>
</dbReference>